<dbReference type="AlphaFoldDB" id="A0A562LRJ6"/>
<dbReference type="SUPFAM" id="SSF52266">
    <property type="entry name" value="SGNH hydrolase"/>
    <property type="match status" value="1"/>
</dbReference>
<gene>
    <name evidence="2" type="ORF">IP93_01839</name>
</gene>
<evidence type="ECO:0000259" key="1">
    <source>
        <dbReference type="Pfam" id="PF13472"/>
    </source>
</evidence>
<comment type="caution">
    <text evidence="2">The sequence shown here is derived from an EMBL/GenBank/DDBJ whole genome shotgun (WGS) entry which is preliminary data.</text>
</comment>
<dbReference type="InterPro" id="IPR051532">
    <property type="entry name" value="Ester_Hydrolysis_Enzymes"/>
</dbReference>
<name>A0A562LRJ6_9GAMM</name>
<dbReference type="Gene3D" id="3.40.50.1110">
    <property type="entry name" value="SGNH hydrolase"/>
    <property type="match status" value="1"/>
</dbReference>
<dbReference type="InterPro" id="IPR008265">
    <property type="entry name" value="Lipase_GDSL_AS"/>
</dbReference>
<keyword evidence="3" id="KW-1185">Reference proteome</keyword>
<accession>A0A562LRJ6</accession>
<dbReference type="Pfam" id="PF13472">
    <property type="entry name" value="Lipase_GDSL_2"/>
    <property type="match status" value="1"/>
</dbReference>
<sequence length="238" mass="25336">MRATTLASAPSPAHAVRYAGWRRRVQCAIGWAALLLVTAMPVMAQRAKSAPPAPTPTQTVLVMGDSLSAGYGMAASQGWVALTANRLAQQKPGWRVVNASISGETSAGGAARIQTELKRTRPAVVVIALGANDGLRGLPLEQTRDNLDRMIRAAEGAKARVLLVGMRMPPNLGKAYTEGFSANYAALAKIHGVELLPFLLEPIALDRNAYQADNLHPTAAAQPKLRDHVWKALAPLVR</sequence>
<dbReference type="PANTHER" id="PTHR30383">
    <property type="entry name" value="THIOESTERASE 1/PROTEASE 1/LYSOPHOSPHOLIPASE L1"/>
    <property type="match status" value="1"/>
</dbReference>
<dbReference type="PANTHER" id="PTHR30383:SF24">
    <property type="entry name" value="THIOESTERASE 1_PROTEASE 1_LYSOPHOSPHOLIPASE L1"/>
    <property type="match status" value="1"/>
</dbReference>
<evidence type="ECO:0000313" key="2">
    <source>
        <dbReference type="EMBL" id="TWI10261.1"/>
    </source>
</evidence>
<dbReference type="InterPro" id="IPR036514">
    <property type="entry name" value="SGNH_hydro_sf"/>
</dbReference>
<dbReference type="PROSITE" id="PS01098">
    <property type="entry name" value="LIPASE_GDSL_SER"/>
    <property type="match status" value="1"/>
</dbReference>
<feature type="domain" description="SGNH hydrolase-type esterase" evidence="1">
    <location>
        <begin position="62"/>
        <end position="221"/>
    </location>
</feature>
<dbReference type="CDD" id="cd01822">
    <property type="entry name" value="Lysophospholipase_L1_like"/>
    <property type="match status" value="1"/>
</dbReference>
<proteinExistence type="predicted"/>
<organism evidence="2 3">
    <name type="scientific">Aerolutibacter ruishenii</name>
    <dbReference type="NCBI Taxonomy" id="686800"/>
    <lineage>
        <taxon>Bacteria</taxon>
        <taxon>Pseudomonadati</taxon>
        <taxon>Pseudomonadota</taxon>
        <taxon>Gammaproteobacteria</taxon>
        <taxon>Lysobacterales</taxon>
        <taxon>Lysobacteraceae</taxon>
        <taxon>Aerolutibacter</taxon>
    </lineage>
</organism>
<dbReference type="GO" id="GO:0006629">
    <property type="term" value="P:lipid metabolic process"/>
    <property type="evidence" value="ECO:0007669"/>
    <property type="project" value="InterPro"/>
</dbReference>
<protein>
    <submittedName>
        <fullName evidence="2">Acyl-CoA thioesterase-1</fullName>
    </submittedName>
</protein>
<dbReference type="InterPro" id="IPR013830">
    <property type="entry name" value="SGNH_hydro"/>
</dbReference>
<dbReference type="GO" id="GO:0004622">
    <property type="term" value="F:phosphatidylcholine lysophospholipase activity"/>
    <property type="evidence" value="ECO:0007669"/>
    <property type="project" value="TreeGrafter"/>
</dbReference>
<dbReference type="EMBL" id="VLKP01000007">
    <property type="protein sequence ID" value="TWI10261.1"/>
    <property type="molecule type" value="Genomic_DNA"/>
</dbReference>
<reference evidence="2 3" key="1">
    <citation type="journal article" date="2015" name="Stand. Genomic Sci.">
        <title>Genomic Encyclopedia of Bacterial and Archaeal Type Strains, Phase III: the genomes of soil and plant-associated and newly described type strains.</title>
        <authorList>
            <person name="Whitman W.B."/>
            <person name="Woyke T."/>
            <person name="Klenk H.P."/>
            <person name="Zhou Y."/>
            <person name="Lilburn T.G."/>
            <person name="Beck B.J."/>
            <person name="De Vos P."/>
            <person name="Vandamme P."/>
            <person name="Eisen J.A."/>
            <person name="Garrity G."/>
            <person name="Hugenholtz P."/>
            <person name="Kyrpides N.C."/>
        </authorList>
    </citation>
    <scope>NUCLEOTIDE SEQUENCE [LARGE SCALE GENOMIC DNA]</scope>
    <source>
        <strain evidence="2 3">CGMCC 1.10136</strain>
    </source>
</reference>
<dbReference type="Proteomes" id="UP000316471">
    <property type="component" value="Unassembled WGS sequence"/>
</dbReference>
<evidence type="ECO:0000313" key="3">
    <source>
        <dbReference type="Proteomes" id="UP000316471"/>
    </source>
</evidence>